<comment type="caution">
    <text evidence="1">The sequence shown here is derived from an EMBL/GenBank/DDBJ whole genome shotgun (WGS) entry which is preliminary data.</text>
</comment>
<keyword evidence="2" id="KW-1185">Reference proteome</keyword>
<reference evidence="1 2" key="1">
    <citation type="submission" date="2020-07" db="EMBL/GenBank/DDBJ databases">
        <title>Sequencing the genomes of 1000 actinobacteria strains.</title>
        <authorList>
            <person name="Klenk H.-P."/>
        </authorList>
    </citation>
    <scope>NUCLEOTIDE SEQUENCE [LARGE SCALE GENOMIC DNA]</scope>
    <source>
        <strain evidence="1 2">DSM 26341</strain>
    </source>
</reference>
<organism evidence="1 2">
    <name type="scientific">Spelaeicoccus albus</name>
    <dbReference type="NCBI Taxonomy" id="1280376"/>
    <lineage>
        <taxon>Bacteria</taxon>
        <taxon>Bacillati</taxon>
        <taxon>Actinomycetota</taxon>
        <taxon>Actinomycetes</taxon>
        <taxon>Micrococcales</taxon>
        <taxon>Brevibacteriaceae</taxon>
        <taxon>Spelaeicoccus</taxon>
    </lineage>
</organism>
<proteinExistence type="predicted"/>
<name>A0A7Z0AA68_9MICO</name>
<dbReference type="RefSeq" id="WP_179425709.1">
    <property type="nucleotide sequence ID" value="NZ_JACBZP010000001.1"/>
</dbReference>
<evidence type="ECO:0000313" key="2">
    <source>
        <dbReference type="Proteomes" id="UP000539111"/>
    </source>
</evidence>
<sequence>MSNDGSDDLRAKSRRWHGYSHDVHRAAVHARRTGTVDWESEAAGAFRRRLRAVAADIDRCADDASEAAGALAAYARAIEARREGA</sequence>
<dbReference type="EMBL" id="JACBZP010000001">
    <property type="protein sequence ID" value="NYI66390.1"/>
    <property type="molecule type" value="Genomic_DNA"/>
</dbReference>
<accession>A0A7Z0AA68</accession>
<dbReference type="AlphaFoldDB" id="A0A7Z0AA68"/>
<evidence type="ECO:0000313" key="1">
    <source>
        <dbReference type="EMBL" id="NYI66390.1"/>
    </source>
</evidence>
<protein>
    <submittedName>
        <fullName evidence="1">Uncharacterized protein</fullName>
    </submittedName>
</protein>
<gene>
    <name evidence="1" type="ORF">BJY26_000696</name>
</gene>
<dbReference type="Proteomes" id="UP000539111">
    <property type="component" value="Unassembled WGS sequence"/>
</dbReference>